<dbReference type="InterPro" id="IPR041644">
    <property type="entry name" value="GNAT_C"/>
</dbReference>
<dbReference type="Pfam" id="PF18164">
    <property type="entry name" value="GNAT_C"/>
    <property type="match status" value="1"/>
</dbReference>
<dbReference type="Gene3D" id="3.40.630.120">
    <property type="match status" value="1"/>
</dbReference>
<keyword evidence="3" id="KW-0808">Transferase</keyword>
<dbReference type="Pfam" id="PF18082">
    <property type="entry name" value="NAT_N"/>
    <property type="match status" value="1"/>
</dbReference>
<evidence type="ECO:0000313" key="4">
    <source>
        <dbReference type="Proteomes" id="UP001597326"/>
    </source>
</evidence>
<dbReference type="RefSeq" id="WP_343874025.1">
    <property type="nucleotide sequence ID" value="NZ_BAAAIX010000023.1"/>
</dbReference>
<evidence type="ECO:0000259" key="2">
    <source>
        <dbReference type="Pfam" id="PF18164"/>
    </source>
</evidence>
<evidence type="ECO:0000313" key="3">
    <source>
        <dbReference type="EMBL" id="MFD1890639.1"/>
    </source>
</evidence>
<comment type="caution">
    <text evidence="3">The sequence shown here is derived from an EMBL/GenBank/DDBJ whole genome shotgun (WGS) entry which is preliminary data.</text>
</comment>
<protein>
    <submittedName>
        <fullName evidence="3">Acyltransferase domain-containing protein</fullName>
    </submittedName>
</protein>
<gene>
    <name evidence="3" type="ORF">ACFSCS_10680</name>
</gene>
<evidence type="ECO:0000259" key="1">
    <source>
        <dbReference type="Pfam" id="PF18082"/>
    </source>
</evidence>
<feature type="domain" description="N-acyltransferase N-terminal" evidence="1">
    <location>
        <begin position="10"/>
        <end position="140"/>
    </location>
</feature>
<proteinExistence type="predicted"/>
<organism evidence="3 4">
    <name type="scientific">Luteococcus peritonei</name>
    <dbReference type="NCBI Taxonomy" id="88874"/>
    <lineage>
        <taxon>Bacteria</taxon>
        <taxon>Bacillati</taxon>
        <taxon>Actinomycetota</taxon>
        <taxon>Actinomycetes</taxon>
        <taxon>Propionibacteriales</taxon>
        <taxon>Propionibacteriaceae</taxon>
        <taxon>Luteococcus</taxon>
    </lineage>
</organism>
<sequence length="305" mass="34139">MDARTALARDDLESELVELGVRSDDLGTVLGWREQVLGRPDHLARIELLVERLHALVGHRELIEQVFEPVDDQHELGRGVLPLFALVLAAPNLRAVQAGRGIPPEVTRASLADLGQQVWKDRQVNGSTGLHNHRWLCHVWADGYLKLGRLQFELTDSDVGLYPEPVKVLSVHIDESGPLEPEQVDASLERAMTFFEEHYPEAGPIDWIICSSWLLDPGLGWRLGECNITDFARRFNVWKVAPNDRDALYFGFGIEPDPGRPPLDVLADRAPEGSLQRAVVQLWRAGEQVMLASGRLPVISEQILE</sequence>
<dbReference type="Proteomes" id="UP001597326">
    <property type="component" value="Unassembled WGS sequence"/>
</dbReference>
<dbReference type="GO" id="GO:0016746">
    <property type="term" value="F:acyltransferase activity"/>
    <property type="evidence" value="ECO:0007669"/>
    <property type="project" value="UniProtKB-KW"/>
</dbReference>
<dbReference type="EMBL" id="JBHUFZ010000024">
    <property type="protein sequence ID" value="MFD1890639.1"/>
    <property type="molecule type" value="Genomic_DNA"/>
</dbReference>
<keyword evidence="4" id="KW-1185">Reference proteome</keyword>
<name>A0ABW4RXV3_9ACTN</name>
<feature type="domain" description="GNAT-like C-terminal" evidence="2">
    <location>
        <begin position="146"/>
        <end position="296"/>
    </location>
</feature>
<accession>A0ABW4RXV3</accession>
<reference evidence="4" key="1">
    <citation type="journal article" date="2019" name="Int. J. Syst. Evol. Microbiol.">
        <title>The Global Catalogue of Microorganisms (GCM) 10K type strain sequencing project: providing services to taxonomists for standard genome sequencing and annotation.</title>
        <authorList>
            <consortium name="The Broad Institute Genomics Platform"/>
            <consortium name="The Broad Institute Genome Sequencing Center for Infectious Disease"/>
            <person name="Wu L."/>
            <person name="Ma J."/>
        </authorList>
    </citation>
    <scope>NUCLEOTIDE SEQUENCE [LARGE SCALE GENOMIC DNA]</scope>
    <source>
        <strain evidence="4">CAIM 431</strain>
    </source>
</reference>
<keyword evidence="3" id="KW-0012">Acyltransferase</keyword>
<dbReference type="InterPro" id="IPR041273">
    <property type="entry name" value="NAT_N"/>
</dbReference>